<name>A0A1M7J5Y4_9PSED</name>
<sequence length="625" mass="70707">MEVVRKHQQFKLSHEYNALIKRIYPEPSLRTPFGSASVTVQAGTLSQPHLHHEHETFIIVSGHGEFVQDSVRRNISAGDVIYIKPFSEHYIEAHPQSHVEFMSIWWEDLESEAEPRTTRQILFTPPPTPNGDLHLGHISGPYICADIIKRYLQGQGTSASLIVGLDKHQSYVDLKAQQQGVHARDIYEKFSRSIMCTFDNANIGYDDVHDCDSQFHLDFVHDFIERLIAKDILQIKEQTIAECTGCQIEVFDAFARGGCPTCHAPSNGCVCEDCGSPNNSYNLHDVSCNLCGATPTQRRGKKGVLDLGRCGADFVNAGFQVTAPPKLENYLLKQRALAQEDYVVTFQSEWGVPSRHPELRGQSYLAWIEMAAGYLAAVYKGVFGEEVSDVERAIERLNAADFEIIHLMGFDNSFYYAHLYPQLFAALGVRGLKITFVVNEFLLLDQLKFSTSRNHAIWANDVFTSPAIADWYRFYLSLKRPDVHRENYDRSEFENFRQSALADLTQVSATHRQRLDGQFAGVVPQPGSWTRLHQEYGTFFNQHKVHLSNALSVPNGYAVKQYASSVKQLLDVVARFQRMTCGDFEASADHGERRTSMHLEAEAMTLLRLHLGCIMPQVICELDRP</sequence>
<dbReference type="RefSeq" id="WP_073161803.1">
    <property type="nucleotide sequence ID" value="NZ_FRDA01000001.1"/>
</dbReference>
<evidence type="ECO:0000256" key="2">
    <source>
        <dbReference type="ARBA" id="ARBA00022741"/>
    </source>
</evidence>
<keyword evidence="2 7" id="KW-0547">Nucleotide-binding</keyword>
<feature type="domain" description="Methionyl/Leucyl tRNA synthetase" evidence="9">
    <location>
        <begin position="126"/>
        <end position="503"/>
    </location>
</feature>
<dbReference type="Gene3D" id="2.60.120.10">
    <property type="entry name" value="Jelly Rolls"/>
    <property type="match status" value="1"/>
</dbReference>
<reference evidence="10 11" key="1">
    <citation type="submission" date="2016-11" db="EMBL/GenBank/DDBJ databases">
        <authorList>
            <person name="Jaros S."/>
            <person name="Januszkiewicz K."/>
            <person name="Wedrychowicz H."/>
        </authorList>
    </citation>
    <scope>NUCLEOTIDE SEQUENCE [LARGE SCALE GENOMIC DNA]</scope>
    <source>
        <strain evidence="10 11">LMG 26898</strain>
    </source>
</reference>
<dbReference type="SUPFAM" id="SSF51182">
    <property type="entry name" value="RmlC-like cupins"/>
    <property type="match status" value="1"/>
</dbReference>
<evidence type="ECO:0000256" key="7">
    <source>
        <dbReference type="RuleBase" id="RU363039"/>
    </source>
</evidence>
<comment type="catalytic activity">
    <reaction evidence="6">
        <text>tRNA(Met) + L-methionine + ATP = L-methionyl-tRNA(Met) + AMP + diphosphate</text>
        <dbReference type="Rhea" id="RHEA:13481"/>
        <dbReference type="Rhea" id="RHEA-COMP:9667"/>
        <dbReference type="Rhea" id="RHEA-COMP:9698"/>
        <dbReference type="ChEBI" id="CHEBI:30616"/>
        <dbReference type="ChEBI" id="CHEBI:33019"/>
        <dbReference type="ChEBI" id="CHEBI:57844"/>
        <dbReference type="ChEBI" id="CHEBI:78442"/>
        <dbReference type="ChEBI" id="CHEBI:78530"/>
        <dbReference type="ChEBI" id="CHEBI:456215"/>
        <dbReference type="EC" id="6.1.1.10"/>
    </reaction>
</comment>
<dbReference type="InterPro" id="IPR015413">
    <property type="entry name" value="Methionyl/Leucyl_tRNA_Synth"/>
</dbReference>
<dbReference type="OrthoDB" id="9810191at2"/>
<evidence type="ECO:0000256" key="6">
    <source>
        <dbReference type="ARBA" id="ARBA00047364"/>
    </source>
</evidence>
<evidence type="ECO:0000259" key="9">
    <source>
        <dbReference type="Pfam" id="PF09334"/>
    </source>
</evidence>
<dbReference type="Gene3D" id="2.20.28.20">
    <property type="entry name" value="Methionyl-tRNA synthetase, Zn-domain"/>
    <property type="match status" value="1"/>
</dbReference>
<dbReference type="PANTHER" id="PTHR45765:SF1">
    <property type="entry name" value="METHIONINE--TRNA LIGASE, CYTOPLASMIC"/>
    <property type="match status" value="1"/>
</dbReference>
<dbReference type="SUPFAM" id="SSF52374">
    <property type="entry name" value="Nucleotidylyl transferase"/>
    <property type="match status" value="1"/>
</dbReference>
<dbReference type="Gene3D" id="3.40.50.620">
    <property type="entry name" value="HUPs"/>
    <property type="match status" value="1"/>
</dbReference>
<dbReference type="InterPro" id="IPR029038">
    <property type="entry name" value="MetRS_Zn"/>
</dbReference>
<dbReference type="STRING" id="1190415.SAMN05216593_101131"/>
<dbReference type="InterPro" id="IPR023458">
    <property type="entry name" value="Met-tRNA_ligase_1"/>
</dbReference>
<dbReference type="EMBL" id="FRDA01000001">
    <property type="protein sequence ID" value="SHM48311.1"/>
    <property type="molecule type" value="Genomic_DNA"/>
</dbReference>
<gene>
    <name evidence="10" type="ORF">SAMN05216593_101131</name>
</gene>
<keyword evidence="3 7" id="KW-0067">ATP-binding</keyword>
<dbReference type="GO" id="GO:0006431">
    <property type="term" value="P:methionyl-tRNA aminoacylation"/>
    <property type="evidence" value="ECO:0007669"/>
    <property type="project" value="TreeGrafter"/>
</dbReference>
<evidence type="ECO:0000256" key="1">
    <source>
        <dbReference type="ARBA" id="ARBA00022598"/>
    </source>
</evidence>
<dbReference type="GO" id="GO:0005524">
    <property type="term" value="F:ATP binding"/>
    <property type="evidence" value="ECO:0007669"/>
    <property type="project" value="UniProtKB-KW"/>
</dbReference>
<evidence type="ECO:0000256" key="5">
    <source>
        <dbReference type="ARBA" id="ARBA00023146"/>
    </source>
</evidence>
<evidence type="ECO:0000259" key="8">
    <source>
        <dbReference type="Pfam" id="PF07883"/>
    </source>
</evidence>
<proteinExistence type="inferred from homology"/>
<accession>A0A1M7J5Y4</accession>
<dbReference type="GO" id="GO:0004825">
    <property type="term" value="F:methionine-tRNA ligase activity"/>
    <property type="evidence" value="ECO:0007669"/>
    <property type="project" value="UniProtKB-EC"/>
</dbReference>
<evidence type="ECO:0000313" key="10">
    <source>
        <dbReference type="EMBL" id="SHM48311.1"/>
    </source>
</evidence>
<dbReference type="InterPro" id="IPR001412">
    <property type="entry name" value="aa-tRNA-synth_I_CS"/>
</dbReference>
<dbReference type="PROSITE" id="PS00178">
    <property type="entry name" value="AA_TRNA_LIGASE_I"/>
    <property type="match status" value="1"/>
</dbReference>
<protein>
    <submittedName>
        <fullName evidence="10">Methionyl-tRNA synthetase</fullName>
    </submittedName>
</protein>
<keyword evidence="5 7" id="KW-0030">Aminoacyl-tRNA synthetase</keyword>
<keyword evidence="1 7" id="KW-0436">Ligase</keyword>
<evidence type="ECO:0000256" key="3">
    <source>
        <dbReference type="ARBA" id="ARBA00022840"/>
    </source>
</evidence>
<dbReference type="InterPro" id="IPR014729">
    <property type="entry name" value="Rossmann-like_a/b/a_fold"/>
</dbReference>
<dbReference type="InterPro" id="IPR011051">
    <property type="entry name" value="RmlC_Cupin_sf"/>
</dbReference>
<dbReference type="Pfam" id="PF07883">
    <property type="entry name" value="Cupin_2"/>
    <property type="match status" value="1"/>
</dbReference>
<comment type="similarity">
    <text evidence="7">Belongs to the class-I aminoacyl-tRNA synthetase family.</text>
</comment>
<dbReference type="PANTHER" id="PTHR45765">
    <property type="entry name" value="METHIONINE--TRNA LIGASE"/>
    <property type="match status" value="1"/>
</dbReference>
<keyword evidence="4 7" id="KW-0648">Protein biosynthesis</keyword>
<dbReference type="InterPro" id="IPR014710">
    <property type="entry name" value="RmlC-like_jellyroll"/>
</dbReference>
<dbReference type="AlphaFoldDB" id="A0A1M7J5Y4"/>
<dbReference type="GO" id="GO:0005829">
    <property type="term" value="C:cytosol"/>
    <property type="evidence" value="ECO:0007669"/>
    <property type="project" value="TreeGrafter"/>
</dbReference>
<dbReference type="Proteomes" id="UP000183983">
    <property type="component" value="Unassembled WGS sequence"/>
</dbReference>
<organism evidence="10 11">
    <name type="scientific">Pseudomonas asturiensis</name>
    <dbReference type="NCBI Taxonomy" id="1190415"/>
    <lineage>
        <taxon>Bacteria</taxon>
        <taxon>Pseudomonadati</taxon>
        <taxon>Pseudomonadota</taxon>
        <taxon>Gammaproteobacteria</taxon>
        <taxon>Pseudomonadales</taxon>
        <taxon>Pseudomonadaceae</taxon>
        <taxon>Pseudomonas</taxon>
    </lineage>
</organism>
<evidence type="ECO:0000313" key="11">
    <source>
        <dbReference type="Proteomes" id="UP000183983"/>
    </source>
</evidence>
<feature type="domain" description="Cupin type-2" evidence="8">
    <location>
        <begin position="38"/>
        <end position="104"/>
    </location>
</feature>
<dbReference type="Pfam" id="PF09334">
    <property type="entry name" value="tRNA-synt_1g"/>
    <property type="match status" value="1"/>
</dbReference>
<dbReference type="InterPro" id="IPR013096">
    <property type="entry name" value="Cupin_2"/>
</dbReference>
<evidence type="ECO:0000256" key="4">
    <source>
        <dbReference type="ARBA" id="ARBA00022917"/>
    </source>
</evidence>